<dbReference type="SUPFAM" id="SSF53218">
    <property type="entry name" value="Molybdenum cofactor biosynthesis proteins"/>
    <property type="match status" value="1"/>
</dbReference>
<keyword evidence="5 7" id="KW-0501">Molybdenum cofactor biosynthesis</keyword>
<dbReference type="Pfam" id="PF03454">
    <property type="entry name" value="MoeA_C"/>
    <property type="match status" value="1"/>
</dbReference>
<feature type="compositionally biased region" description="Low complexity" evidence="8">
    <location>
        <begin position="30"/>
        <end position="54"/>
    </location>
</feature>
<proteinExistence type="inferred from homology"/>
<dbReference type="Gene3D" id="2.40.340.10">
    <property type="entry name" value="MoeA, C-terminal, domain IV"/>
    <property type="match status" value="1"/>
</dbReference>
<accession>A0A1J7C9I4</accession>
<keyword evidence="7" id="KW-0460">Magnesium</keyword>
<dbReference type="PANTHER" id="PTHR10192">
    <property type="entry name" value="MOLYBDOPTERIN BIOSYNTHESIS PROTEIN"/>
    <property type="match status" value="1"/>
</dbReference>
<dbReference type="Pfam" id="PF00994">
    <property type="entry name" value="MoCF_biosynth"/>
    <property type="match status" value="1"/>
</dbReference>
<evidence type="ECO:0000256" key="6">
    <source>
        <dbReference type="ARBA" id="ARBA00047317"/>
    </source>
</evidence>
<keyword evidence="7" id="KW-0479">Metal-binding</keyword>
<comment type="caution">
    <text evidence="10">The sequence shown here is derived from an EMBL/GenBank/DDBJ whole genome shotgun (WGS) entry which is preliminary data.</text>
</comment>
<dbReference type="Gene3D" id="3.40.980.10">
    <property type="entry name" value="MoaB/Mog-like domain"/>
    <property type="match status" value="1"/>
</dbReference>
<dbReference type="OrthoDB" id="3196725at2"/>
<dbReference type="EC" id="2.10.1.1" evidence="7"/>
<evidence type="ECO:0000256" key="2">
    <source>
        <dbReference type="ARBA" id="ARBA00005046"/>
    </source>
</evidence>
<feature type="region of interest" description="Disordered" evidence="8">
    <location>
        <begin position="18"/>
        <end position="83"/>
    </location>
</feature>
<dbReference type="Gene3D" id="2.170.190.11">
    <property type="entry name" value="Molybdopterin biosynthesis moea protein, domain 3"/>
    <property type="match status" value="1"/>
</dbReference>
<evidence type="ECO:0000256" key="3">
    <source>
        <dbReference type="ARBA" id="ARBA00010763"/>
    </source>
</evidence>
<sequence length="459" mass="46424">MTAPRTRTADALDVALALANPAPRPPRSPEPQAGHDPAASADPEASASAAAVPWDEARRIAADAGRDAARHAEAEAEDEVEELPLPGALGRRLAAPLEALSDLPAFDTAAMDGWAVAGPGPWRLAGSGAALTAGRAPRPLPDGRAVAVATGARLPAGATAVLRSEEGIAEDTAEDGARLRARHRDPDHGRDIRLRGSECRAGEQLLPAGTRITPAVLGLAASAGHDALAAPPLPSVALLVLGDELLVKGRPTGARVRDALGPLLTAWLPELGAEAIAAPRRVKDDPEALREALAGAAEEAEVVVTTGGTAAGPRDFLHAVLADLDAELLVDGVDVRPGHPMLLARLPHGAHLVGLPGNPLAAVAGVLTLLAPLLAARNGTDARPDPEAPLVAEVPGSGSRTGTRLLPAALGPHGLEPLRYHGSAQLRSLALADAFAVVPAAGAPAGAAVPHLPLRWGAA</sequence>
<comment type="similarity">
    <text evidence="3 7">Belongs to the MoeA family.</text>
</comment>
<comment type="pathway">
    <text evidence="2 7">Cofactor biosynthesis; molybdopterin biosynthesis.</text>
</comment>
<evidence type="ECO:0000313" key="10">
    <source>
        <dbReference type="EMBL" id="OIV38192.1"/>
    </source>
</evidence>
<feature type="domain" description="MoaB/Mog" evidence="9">
    <location>
        <begin position="237"/>
        <end position="376"/>
    </location>
</feature>
<dbReference type="GO" id="GO:0006777">
    <property type="term" value="P:Mo-molybdopterin cofactor biosynthetic process"/>
    <property type="evidence" value="ECO:0007669"/>
    <property type="project" value="UniProtKB-UniRule"/>
</dbReference>
<dbReference type="PANTHER" id="PTHR10192:SF5">
    <property type="entry name" value="GEPHYRIN"/>
    <property type="match status" value="1"/>
</dbReference>
<gene>
    <name evidence="10" type="ORF">BIV57_07040</name>
</gene>
<dbReference type="InterPro" id="IPR036135">
    <property type="entry name" value="MoeA_linker/N_sf"/>
</dbReference>
<reference evidence="10 11" key="1">
    <citation type="submission" date="2016-10" db="EMBL/GenBank/DDBJ databases">
        <title>Genome sequence of Streptomyces gilvigriseus MUSC 26.</title>
        <authorList>
            <person name="Lee L.-H."/>
            <person name="Ser H.-L."/>
        </authorList>
    </citation>
    <scope>NUCLEOTIDE SEQUENCE [LARGE SCALE GENOMIC DNA]</scope>
    <source>
        <strain evidence="10 11">MUSC 26</strain>
    </source>
</reference>
<evidence type="ECO:0000256" key="4">
    <source>
        <dbReference type="ARBA" id="ARBA00022505"/>
    </source>
</evidence>
<dbReference type="AlphaFoldDB" id="A0A1J7C9I4"/>
<evidence type="ECO:0000313" key="11">
    <source>
        <dbReference type="Proteomes" id="UP000243342"/>
    </source>
</evidence>
<dbReference type="InterPro" id="IPR005111">
    <property type="entry name" value="MoeA_C_domain_IV"/>
</dbReference>
<dbReference type="SUPFAM" id="SSF63867">
    <property type="entry name" value="MoeA C-terminal domain-like"/>
    <property type="match status" value="1"/>
</dbReference>
<keyword evidence="11" id="KW-1185">Reference proteome</keyword>
<dbReference type="InterPro" id="IPR038987">
    <property type="entry name" value="MoeA-like"/>
</dbReference>
<protein>
    <recommendedName>
        <fullName evidence="7">Molybdopterin molybdenumtransferase</fullName>
        <ecNumber evidence="7">2.10.1.1</ecNumber>
    </recommendedName>
</protein>
<dbReference type="RefSeq" id="WP_071655829.1">
    <property type="nucleotide sequence ID" value="NZ_MLCF01000027.1"/>
</dbReference>
<dbReference type="Proteomes" id="UP000243342">
    <property type="component" value="Unassembled WGS sequence"/>
</dbReference>
<dbReference type="InterPro" id="IPR036425">
    <property type="entry name" value="MoaB/Mog-like_dom_sf"/>
</dbReference>
<dbReference type="InterPro" id="IPR001453">
    <property type="entry name" value="MoaB/Mog_dom"/>
</dbReference>
<dbReference type="UniPathway" id="UPA00344"/>
<dbReference type="GO" id="GO:0061599">
    <property type="term" value="F:molybdopterin molybdotransferase activity"/>
    <property type="evidence" value="ECO:0007669"/>
    <property type="project" value="UniProtKB-UniRule"/>
</dbReference>
<comment type="catalytic activity">
    <reaction evidence="6">
        <text>adenylyl-molybdopterin + molybdate = Mo-molybdopterin + AMP + H(+)</text>
        <dbReference type="Rhea" id="RHEA:35047"/>
        <dbReference type="ChEBI" id="CHEBI:15378"/>
        <dbReference type="ChEBI" id="CHEBI:36264"/>
        <dbReference type="ChEBI" id="CHEBI:62727"/>
        <dbReference type="ChEBI" id="CHEBI:71302"/>
        <dbReference type="ChEBI" id="CHEBI:456215"/>
        <dbReference type="EC" id="2.10.1.1"/>
    </reaction>
</comment>
<dbReference type="CDD" id="cd00887">
    <property type="entry name" value="MoeA"/>
    <property type="match status" value="1"/>
</dbReference>
<name>A0A1J7C9I4_9ACTN</name>
<evidence type="ECO:0000256" key="5">
    <source>
        <dbReference type="ARBA" id="ARBA00023150"/>
    </source>
</evidence>
<evidence type="ECO:0000259" key="9">
    <source>
        <dbReference type="SMART" id="SM00852"/>
    </source>
</evidence>
<dbReference type="Pfam" id="PF03453">
    <property type="entry name" value="MoeA_N"/>
    <property type="match status" value="1"/>
</dbReference>
<dbReference type="GO" id="GO:0046872">
    <property type="term" value="F:metal ion binding"/>
    <property type="evidence" value="ECO:0007669"/>
    <property type="project" value="UniProtKB-UniRule"/>
</dbReference>
<comment type="function">
    <text evidence="1 7">Catalyzes the insertion of molybdate into adenylated molybdopterin with the concomitant release of AMP.</text>
</comment>
<dbReference type="GO" id="GO:0005829">
    <property type="term" value="C:cytosol"/>
    <property type="evidence" value="ECO:0007669"/>
    <property type="project" value="TreeGrafter"/>
</dbReference>
<evidence type="ECO:0000256" key="1">
    <source>
        <dbReference type="ARBA" id="ARBA00002901"/>
    </source>
</evidence>
<keyword evidence="4 7" id="KW-0500">Molybdenum</keyword>
<feature type="compositionally biased region" description="Basic and acidic residues" evidence="8">
    <location>
        <begin position="55"/>
        <end position="74"/>
    </location>
</feature>
<dbReference type="EMBL" id="MLCF01000027">
    <property type="protein sequence ID" value="OIV38192.1"/>
    <property type="molecule type" value="Genomic_DNA"/>
</dbReference>
<dbReference type="STRING" id="1428644.BIV57_07040"/>
<dbReference type="InterPro" id="IPR005110">
    <property type="entry name" value="MoeA_linker/N"/>
</dbReference>
<evidence type="ECO:0000256" key="7">
    <source>
        <dbReference type="RuleBase" id="RU365090"/>
    </source>
</evidence>
<organism evidence="10 11">
    <name type="scientific">Mangrovactinospora gilvigrisea</name>
    <dbReference type="NCBI Taxonomy" id="1428644"/>
    <lineage>
        <taxon>Bacteria</taxon>
        <taxon>Bacillati</taxon>
        <taxon>Actinomycetota</taxon>
        <taxon>Actinomycetes</taxon>
        <taxon>Kitasatosporales</taxon>
        <taxon>Streptomycetaceae</taxon>
        <taxon>Mangrovactinospora</taxon>
    </lineage>
</organism>
<keyword evidence="7" id="KW-0808">Transferase</keyword>
<dbReference type="InterPro" id="IPR036688">
    <property type="entry name" value="MoeA_C_domain_IV_sf"/>
</dbReference>
<dbReference type="SUPFAM" id="SSF63882">
    <property type="entry name" value="MoeA N-terminal region -like"/>
    <property type="match status" value="1"/>
</dbReference>
<dbReference type="Gene3D" id="3.90.105.10">
    <property type="entry name" value="Molybdopterin biosynthesis moea protein, domain 2"/>
    <property type="match status" value="1"/>
</dbReference>
<evidence type="ECO:0000256" key="8">
    <source>
        <dbReference type="SAM" id="MobiDB-lite"/>
    </source>
</evidence>
<dbReference type="SMART" id="SM00852">
    <property type="entry name" value="MoCF_biosynth"/>
    <property type="match status" value="1"/>
</dbReference>
<comment type="cofactor">
    <cofactor evidence="7">
        <name>Mg(2+)</name>
        <dbReference type="ChEBI" id="CHEBI:18420"/>
    </cofactor>
</comment>